<keyword evidence="8" id="KW-0677">Repeat</keyword>
<keyword evidence="11" id="KW-0234">DNA repair</keyword>
<evidence type="ECO:0000256" key="13">
    <source>
        <dbReference type="ARBA" id="ARBA00034306"/>
    </source>
</evidence>
<dbReference type="Pfam" id="PF23419">
    <property type="entry name" value="WD40_RFWD3"/>
    <property type="match status" value="1"/>
</dbReference>
<dbReference type="GO" id="GO:0008270">
    <property type="term" value="F:zinc ion binding"/>
    <property type="evidence" value="ECO:0007669"/>
    <property type="project" value="UniProtKB-KW"/>
</dbReference>
<evidence type="ECO:0000256" key="7">
    <source>
        <dbReference type="ARBA" id="ARBA00022679"/>
    </source>
</evidence>
<keyword evidence="15" id="KW-0175">Coiled coil</keyword>
<evidence type="ECO:0000256" key="1">
    <source>
        <dbReference type="ARBA" id="ARBA00000900"/>
    </source>
</evidence>
<keyword evidence="14" id="KW-0479">Metal-binding</keyword>
<feature type="domain" description="RING-type" evidence="16">
    <location>
        <begin position="7"/>
        <end position="51"/>
    </location>
</feature>
<dbReference type="InterPro" id="IPR013083">
    <property type="entry name" value="Znf_RING/FYVE/PHD"/>
</dbReference>
<evidence type="ECO:0000256" key="14">
    <source>
        <dbReference type="PROSITE-ProRule" id="PRU00175"/>
    </source>
</evidence>
<keyword evidence="12" id="KW-0539">Nucleus</keyword>
<evidence type="ECO:0000256" key="3">
    <source>
        <dbReference type="ARBA" id="ARBA00004906"/>
    </source>
</evidence>
<comment type="pathway">
    <text evidence="3">Protein modification; protein ubiquitination.</text>
</comment>
<dbReference type="SUPFAM" id="SSF50978">
    <property type="entry name" value="WD40 repeat-like"/>
    <property type="match status" value="1"/>
</dbReference>
<dbReference type="GO" id="GO:0005737">
    <property type="term" value="C:cytoplasm"/>
    <property type="evidence" value="ECO:0007669"/>
    <property type="project" value="UniProtKB-SubCell"/>
</dbReference>
<evidence type="ECO:0000256" key="4">
    <source>
        <dbReference type="ARBA" id="ARBA00012483"/>
    </source>
</evidence>
<keyword evidence="7" id="KW-0808">Transferase</keyword>
<keyword evidence="9" id="KW-0227">DNA damage</keyword>
<comment type="subcellular location">
    <subcellularLocation>
        <location evidence="2">Cytoplasm</location>
    </subcellularLocation>
    <subcellularLocation>
        <location evidence="13">Nucleus</location>
        <location evidence="13">Nuclear body</location>
    </subcellularLocation>
</comment>
<dbReference type="EMBL" id="AY548884">
    <property type="protein sequence ID" value="AAT12292.1"/>
    <property type="molecule type" value="Genomic_DNA"/>
</dbReference>
<sequence>MAEEERCPICLSEYTSSGEHKIASLKCGHIFGSQCIQLWFNNKKSALCPKCYKPCKRSEVRIIFASNIVVIDVSKEESLVRELFEEKKHRALLEKENKRLNTMVQYLSSELERCEERLSEASRRGAPRTLHRRFYKMIRTRADISSILVYDQMNGILVYTLRETKLGIQKVNINHMESMQFVPLADIGGKSTIRDIKISPYNDGLLCIAHGSTVELLNVSNNNKITSFLSDKEIWSVCFDTASRDVIYGGDKMGYLNVFSMSARNGLERRVRVAECPIHSLHKIDGVLYCAGVRGLWALNCSSWTVDKVEAMVYPVCTNLYGDAGEMVAVLRDSCLRTRHVIYGKRNLCIETNHVQFKRRRDKVCGDFLFAMDDTHNRITVYDINTLKISYSYRPQSQIVDFHFTEEWLCILTCGGFYIFTS</sequence>
<name>Q6E6J4_ANTLO</name>
<organism evidence="17">
    <name type="scientific">Antonospora locustae</name>
    <name type="common">Microsporidian parasite</name>
    <name type="synonym">Nosema locustae</name>
    <dbReference type="NCBI Taxonomy" id="278021"/>
    <lineage>
        <taxon>Eukaryota</taxon>
        <taxon>Fungi</taxon>
        <taxon>Fungi incertae sedis</taxon>
        <taxon>Microsporidia</taxon>
        <taxon>Antonospora</taxon>
    </lineage>
</organism>
<dbReference type="GO" id="GO:0061630">
    <property type="term" value="F:ubiquitin protein ligase activity"/>
    <property type="evidence" value="ECO:0007669"/>
    <property type="project" value="UniProtKB-EC"/>
</dbReference>
<dbReference type="SUPFAM" id="SSF57850">
    <property type="entry name" value="RING/U-box"/>
    <property type="match status" value="1"/>
</dbReference>
<evidence type="ECO:0000256" key="15">
    <source>
        <dbReference type="SAM" id="Coils"/>
    </source>
</evidence>
<dbReference type="EC" id="2.3.2.27" evidence="4"/>
<evidence type="ECO:0000256" key="8">
    <source>
        <dbReference type="ARBA" id="ARBA00022737"/>
    </source>
</evidence>
<protein>
    <recommendedName>
        <fullName evidence="4">RING-type E3 ubiquitin transferase</fullName>
        <ecNumber evidence="4">2.3.2.27</ecNumber>
    </recommendedName>
</protein>
<dbReference type="PANTHER" id="PTHR16047">
    <property type="entry name" value="RFWD3 PROTEIN"/>
    <property type="match status" value="1"/>
</dbReference>
<dbReference type="PROSITE" id="PS50089">
    <property type="entry name" value="ZF_RING_2"/>
    <property type="match status" value="1"/>
</dbReference>
<evidence type="ECO:0000256" key="2">
    <source>
        <dbReference type="ARBA" id="ARBA00004496"/>
    </source>
</evidence>
<dbReference type="InterPro" id="IPR015943">
    <property type="entry name" value="WD40/YVTN_repeat-like_dom_sf"/>
</dbReference>
<accession>Q6E6J4</accession>
<keyword evidence="6" id="KW-0853">WD repeat</keyword>
<dbReference type="Gene3D" id="3.30.40.10">
    <property type="entry name" value="Zinc/RING finger domain, C3HC4 (zinc finger)"/>
    <property type="match status" value="1"/>
</dbReference>
<evidence type="ECO:0000256" key="12">
    <source>
        <dbReference type="ARBA" id="ARBA00023242"/>
    </source>
</evidence>
<proteinExistence type="predicted"/>
<comment type="catalytic activity">
    <reaction evidence="1">
        <text>S-ubiquitinyl-[E2 ubiquitin-conjugating enzyme]-L-cysteine + [acceptor protein]-L-lysine = [E2 ubiquitin-conjugating enzyme]-L-cysteine + N(6)-ubiquitinyl-[acceptor protein]-L-lysine.</text>
        <dbReference type="EC" id="2.3.2.27"/>
    </reaction>
</comment>
<dbReference type="GO" id="GO:0016604">
    <property type="term" value="C:nuclear body"/>
    <property type="evidence" value="ECO:0007669"/>
    <property type="project" value="UniProtKB-SubCell"/>
</dbReference>
<keyword evidence="14" id="KW-0863">Zinc-finger</keyword>
<dbReference type="Gene3D" id="2.130.10.10">
    <property type="entry name" value="YVTN repeat-like/Quinoprotein amine dehydrogenase"/>
    <property type="match status" value="1"/>
</dbReference>
<evidence type="ECO:0000256" key="5">
    <source>
        <dbReference type="ARBA" id="ARBA00022490"/>
    </source>
</evidence>
<evidence type="ECO:0000256" key="10">
    <source>
        <dbReference type="ARBA" id="ARBA00022786"/>
    </source>
</evidence>
<keyword evidence="14" id="KW-0862">Zinc</keyword>
<dbReference type="InterPro" id="IPR001841">
    <property type="entry name" value="Znf_RING"/>
</dbReference>
<evidence type="ECO:0000256" key="9">
    <source>
        <dbReference type="ARBA" id="ARBA00022763"/>
    </source>
</evidence>
<evidence type="ECO:0000256" key="6">
    <source>
        <dbReference type="ARBA" id="ARBA00022574"/>
    </source>
</evidence>
<dbReference type="InterPro" id="IPR037381">
    <property type="entry name" value="RFWD3"/>
</dbReference>
<evidence type="ECO:0000259" key="16">
    <source>
        <dbReference type="PROSITE" id="PS50089"/>
    </source>
</evidence>
<keyword evidence="5" id="KW-0963">Cytoplasm</keyword>
<dbReference type="GO" id="GO:0036297">
    <property type="term" value="P:interstrand cross-link repair"/>
    <property type="evidence" value="ECO:0007669"/>
    <property type="project" value="InterPro"/>
</dbReference>
<dbReference type="InterPro" id="IPR036322">
    <property type="entry name" value="WD40_repeat_dom_sf"/>
</dbReference>
<feature type="coiled-coil region" evidence="15">
    <location>
        <begin position="97"/>
        <end position="124"/>
    </location>
</feature>
<dbReference type="SMART" id="SM00184">
    <property type="entry name" value="RING"/>
    <property type="match status" value="1"/>
</dbReference>
<keyword evidence="10" id="KW-0833">Ubl conjugation pathway</keyword>
<dbReference type="InterPro" id="IPR056527">
    <property type="entry name" value="WD40_RFWD3"/>
</dbReference>
<dbReference type="Pfam" id="PF13639">
    <property type="entry name" value="zf-RING_2"/>
    <property type="match status" value="1"/>
</dbReference>
<dbReference type="PANTHER" id="PTHR16047:SF7">
    <property type="entry name" value="E3 UBIQUITIN-PROTEIN LIGASE RFWD3"/>
    <property type="match status" value="1"/>
</dbReference>
<evidence type="ECO:0000313" key="17">
    <source>
        <dbReference type="EMBL" id="AAT12292.1"/>
    </source>
</evidence>
<dbReference type="AlphaFoldDB" id="Q6E6J4"/>
<reference evidence="17" key="1">
    <citation type="journal article" date="2004" name="Curr. Biol.">
        <title>Genome compaction and stability in microsporidian intracellular parasites.</title>
        <authorList>
            <person name="Slamovits C.H."/>
            <person name="Fast N.M."/>
            <person name="Law J.S."/>
            <person name="Keeling P.J."/>
        </authorList>
    </citation>
    <scope>NUCLEOTIDE SEQUENCE</scope>
</reference>
<dbReference type="GO" id="GO:0016567">
    <property type="term" value="P:protein ubiquitination"/>
    <property type="evidence" value="ECO:0007669"/>
    <property type="project" value="InterPro"/>
</dbReference>
<evidence type="ECO:0000256" key="11">
    <source>
        <dbReference type="ARBA" id="ARBA00023204"/>
    </source>
</evidence>